<dbReference type="GO" id="GO:0006364">
    <property type="term" value="P:rRNA processing"/>
    <property type="evidence" value="ECO:0007669"/>
    <property type="project" value="UniProtKB-UniRule"/>
</dbReference>
<comment type="similarity">
    <text evidence="5">Belongs to the RimM family.</text>
</comment>
<evidence type="ECO:0000256" key="3">
    <source>
        <dbReference type="ARBA" id="ARBA00022552"/>
    </source>
</evidence>
<keyword evidence="3 5" id="KW-0698">rRNA processing</keyword>
<evidence type="ECO:0000256" key="4">
    <source>
        <dbReference type="ARBA" id="ARBA00023186"/>
    </source>
</evidence>
<name>A0A918XN39_9PROT</name>
<keyword evidence="2 5" id="KW-0690">Ribosome biogenesis</keyword>
<dbReference type="GO" id="GO:0042274">
    <property type="term" value="P:ribosomal small subunit biogenesis"/>
    <property type="evidence" value="ECO:0007669"/>
    <property type="project" value="UniProtKB-UniRule"/>
</dbReference>
<evidence type="ECO:0000256" key="2">
    <source>
        <dbReference type="ARBA" id="ARBA00022517"/>
    </source>
</evidence>
<accession>A0A918XN39</accession>
<dbReference type="InterPro" id="IPR056792">
    <property type="entry name" value="PRC_RimM"/>
</dbReference>
<gene>
    <name evidence="5 8" type="primary">rimM</name>
    <name evidence="8" type="ORF">GCM10017083_03140</name>
</gene>
<dbReference type="PANTHER" id="PTHR33692">
    <property type="entry name" value="RIBOSOME MATURATION FACTOR RIMM"/>
    <property type="match status" value="1"/>
</dbReference>
<dbReference type="SUPFAM" id="SSF50447">
    <property type="entry name" value="Translation proteins"/>
    <property type="match status" value="1"/>
</dbReference>
<dbReference type="Proteomes" id="UP000630353">
    <property type="component" value="Unassembled WGS sequence"/>
</dbReference>
<dbReference type="Gene3D" id="2.30.30.240">
    <property type="entry name" value="PRC-barrel domain"/>
    <property type="match status" value="1"/>
</dbReference>
<dbReference type="AlphaFoldDB" id="A0A918XN39"/>
<keyword evidence="4 5" id="KW-0143">Chaperone</keyword>
<dbReference type="NCBIfam" id="TIGR02273">
    <property type="entry name" value="16S_RimM"/>
    <property type="match status" value="1"/>
</dbReference>
<reference evidence="8" key="2">
    <citation type="submission" date="2020-09" db="EMBL/GenBank/DDBJ databases">
        <authorList>
            <person name="Sun Q."/>
            <person name="Kim S."/>
        </authorList>
    </citation>
    <scope>NUCLEOTIDE SEQUENCE</scope>
    <source>
        <strain evidence="8">KCTC 42651</strain>
    </source>
</reference>
<dbReference type="Pfam" id="PF01782">
    <property type="entry name" value="RimM"/>
    <property type="match status" value="1"/>
</dbReference>
<dbReference type="InterPro" id="IPR011033">
    <property type="entry name" value="PRC_barrel-like_sf"/>
</dbReference>
<sequence length="167" mass="17781">MAERVCLGAVTGAHGVRGLVKVKPFTENPDDVAAYGPVEDERGSRRFTLAVAGHHKETVIVRVEGIADRDAAEALRGTRLYVDRSALPEPEDGEFYHADLIGLRVVTVGGEELGRVTALYDFGAGDLVEFAGADGKSRMLPFTEAAVPEVDIAGGRIVVQPPEGLLE</sequence>
<dbReference type="HAMAP" id="MF_00014">
    <property type="entry name" value="Ribosome_mat_RimM"/>
    <property type="match status" value="1"/>
</dbReference>
<organism evidence="8 9">
    <name type="scientific">Thalassobaculum fulvum</name>
    <dbReference type="NCBI Taxonomy" id="1633335"/>
    <lineage>
        <taxon>Bacteria</taxon>
        <taxon>Pseudomonadati</taxon>
        <taxon>Pseudomonadota</taxon>
        <taxon>Alphaproteobacteria</taxon>
        <taxon>Rhodospirillales</taxon>
        <taxon>Thalassobaculaceae</taxon>
        <taxon>Thalassobaculum</taxon>
    </lineage>
</organism>
<reference evidence="8" key="1">
    <citation type="journal article" date="2014" name="Int. J. Syst. Evol. Microbiol.">
        <title>Complete genome sequence of Corynebacterium casei LMG S-19264T (=DSM 44701T), isolated from a smear-ripened cheese.</title>
        <authorList>
            <consortium name="US DOE Joint Genome Institute (JGI-PGF)"/>
            <person name="Walter F."/>
            <person name="Albersmeier A."/>
            <person name="Kalinowski J."/>
            <person name="Ruckert C."/>
        </authorList>
    </citation>
    <scope>NUCLEOTIDE SEQUENCE</scope>
    <source>
        <strain evidence="8">KCTC 42651</strain>
    </source>
</reference>
<dbReference type="InterPro" id="IPR009000">
    <property type="entry name" value="Transl_B-barrel_sf"/>
</dbReference>
<dbReference type="PANTHER" id="PTHR33692:SF1">
    <property type="entry name" value="RIBOSOME MATURATION FACTOR RIMM"/>
    <property type="match status" value="1"/>
</dbReference>
<dbReference type="EMBL" id="BMZS01000001">
    <property type="protein sequence ID" value="GHD40148.1"/>
    <property type="molecule type" value="Genomic_DNA"/>
</dbReference>
<comment type="subcellular location">
    <subcellularLocation>
        <location evidence="5">Cytoplasm</location>
    </subcellularLocation>
</comment>
<evidence type="ECO:0000256" key="5">
    <source>
        <dbReference type="HAMAP-Rule" id="MF_00014"/>
    </source>
</evidence>
<evidence type="ECO:0000313" key="8">
    <source>
        <dbReference type="EMBL" id="GHD40148.1"/>
    </source>
</evidence>
<dbReference type="GO" id="GO:0005737">
    <property type="term" value="C:cytoplasm"/>
    <property type="evidence" value="ECO:0007669"/>
    <property type="project" value="UniProtKB-SubCell"/>
</dbReference>
<dbReference type="GO" id="GO:0043022">
    <property type="term" value="F:ribosome binding"/>
    <property type="evidence" value="ECO:0007669"/>
    <property type="project" value="InterPro"/>
</dbReference>
<evidence type="ECO:0000259" key="7">
    <source>
        <dbReference type="Pfam" id="PF24986"/>
    </source>
</evidence>
<dbReference type="RefSeq" id="WP_189987152.1">
    <property type="nucleotide sequence ID" value="NZ_BMZS01000001.1"/>
</dbReference>
<comment type="function">
    <text evidence="5">An accessory protein needed during the final step in the assembly of 30S ribosomal subunit, possibly for assembly of the head region. Essential for efficient processing of 16S rRNA. May be needed both before and after RbfA during the maturation of 16S rRNA. It has affinity for free ribosomal 30S subunits but not for 70S ribosomes.</text>
</comment>
<feature type="domain" description="Ribosome maturation factor RimM PRC barrel" evidence="7">
    <location>
        <begin position="98"/>
        <end position="165"/>
    </location>
</feature>
<protein>
    <recommendedName>
        <fullName evidence="5">Ribosome maturation factor RimM</fullName>
    </recommendedName>
</protein>
<keyword evidence="1 5" id="KW-0963">Cytoplasm</keyword>
<dbReference type="InterPro" id="IPR002676">
    <property type="entry name" value="RimM_N"/>
</dbReference>
<dbReference type="Gene3D" id="2.40.30.60">
    <property type="entry name" value="RimM"/>
    <property type="match status" value="1"/>
</dbReference>
<evidence type="ECO:0000256" key="1">
    <source>
        <dbReference type="ARBA" id="ARBA00022490"/>
    </source>
</evidence>
<dbReference type="GO" id="GO:0005840">
    <property type="term" value="C:ribosome"/>
    <property type="evidence" value="ECO:0007669"/>
    <property type="project" value="InterPro"/>
</dbReference>
<evidence type="ECO:0000313" key="9">
    <source>
        <dbReference type="Proteomes" id="UP000630353"/>
    </source>
</evidence>
<comment type="domain">
    <text evidence="5">The PRC barrel domain binds ribosomal protein uS19.</text>
</comment>
<comment type="subunit">
    <text evidence="5">Binds ribosomal protein uS19.</text>
</comment>
<dbReference type="Pfam" id="PF24986">
    <property type="entry name" value="PRC_RimM"/>
    <property type="match status" value="1"/>
</dbReference>
<dbReference type="InterPro" id="IPR036976">
    <property type="entry name" value="RimM_N_sf"/>
</dbReference>
<dbReference type="InterPro" id="IPR011961">
    <property type="entry name" value="RimM"/>
</dbReference>
<dbReference type="SUPFAM" id="SSF50346">
    <property type="entry name" value="PRC-barrel domain"/>
    <property type="match status" value="1"/>
</dbReference>
<comment type="caution">
    <text evidence="8">The sequence shown here is derived from an EMBL/GenBank/DDBJ whole genome shotgun (WGS) entry which is preliminary data.</text>
</comment>
<proteinExistence type="inferred from homology"/>
<evidence type="ECO:0000259" key="6">
    <source>
        <dbReference type="Pfam" id="PF01782"/>
    </source>
</evidence>
<keyword evidence="9" id="KW-1185">Reference proteome</keyword>
<feature type="domain" description="RimM N-terminal" evidence="6">
    <location>
        <begin position="7"/>
        <end position="85"/>
    </location>
</feature>